<dbReference type="EMBL" id="AP012035">
    <property type="protein sequence ID" value="BAJ81342.1"/>
    <property type="molecule type" value="Genomic_DNA"/>
</dbReference>
<dbReference type="SUPFAM" id="SSF46785">
    <property type="entry name" value="Winged helix' DNA-binding domain"/>
    <property type="match status" value="1"/>
</dbReference>
<evidence type="ECO:0000313" key="3">
    <source>
        <dbReference type="Proteomes" id="UP000007100"/>
    </source>
</evidence>
<keyword evidence="3" id="KW-1185">Reference proteome</keyword>
<dbReference type="InterPro" id="IPR021586">
    <property type="entry name" value="Tscrpt_reg_TrmB_C"/>
</dbReference>
<dbReference type="Proteomes" id="UP000007100">
    <property type="component" value="Chromosome"/>
</dbReference>
<gene>
    <name evidence="2" type="ordered locus">ACMV_19950</name>
</gene>
<reference evidence="2 3" key="1">
    <citation type="submission" date="2010-12" db="EMBL/GenBank/DDBJ databases">
        <title>Whole genome sequence of Acidiphilium multivorum AIU301.</title>
        <authorList>
            <person name="Narita-Yamada S."/>
            <person name="Nakamura S."/>
            <person name="Ito N."/>
            <person name="Takarada H."/>
            <person name="Katano Y."/>
            <person name="Nakazawa H."/>
            <person name="Hosoyama A."/>
            <person name="Yamada R."/>
            <person name="Fujita N."/>
        </authorList>
    </citation>
    <scope>NUCLEOTIDE SEQUENCE [LARGE SCALE GENOMIC DNA]</scope>
    <source>
        <strain evidence="3">DSM 11245 / JCM 8867 / AIU301</strain>
    </source>
</reference>
<accession>F0IZY2</accession>
<dbReference type="Pfam" id="PF11495">
    <property type="entry name" value="Regulator_TrmB"/>
    <property type="match status" value="1"/>
</dbReference>
<sequence length="312" mass="34501">MGTNTTPAMTDLIEPLRSLGFTDYEAQAYIALLRESPVTAYQVGKQTGLPRANVYAALETLSKKGACQPVTENPVRYAPVRPEVLFPRMQTGFEAQCRRAAEILAEIDRPDGEEHVWSLRGTEAIHAKIAGMIASATQHVWIKAHERLLRDHRPALLAAAERGVQVVLIVFGDPSVVDEYPLAPPSRIFMHENNGIEVGLGYTLVTVAIDFAEALTVNTAEGGIGAHTRNLPVVTLAESLIRHEIYVAEIFARFERELDAEFGPALLRLRQNYLPAPQAAALDRLIAERRRRKKNKNGKQEEETGHGRAMAK</sequence>
<proteinExistence type="predicted"/>
<dbReference type="RefSeq" id="WP_007421432.1">
    <property type="nucleotide sequence ID" value="NC_015186.1"/>
</dbReference>
<protein>
    <submittedName>
        <fullName evidence="2">Uncharacterized protein</fullName>
    </submittedName>
</protein>
<organism evidence="2 3">
    <name type="scientific">Acidiphilium multivorum (strain DSM 11245 / JCM 8867 / NBRC 100883 / AIU 301)</name>
    <dbReference type="NCBI Taxonomy" id="926570"/>
    <lineage>
        <taxon>Bacteria</taxon>
        <taxon>Pseudomonadati</taxon>
        <taxon>Pseudomonadota</taxon>
        <taxon>Alphaproteobacteria</taxon>
        <taxon>Acetobacterales</taxon>
        <taxon>Acidocellaceae</taxon>
        <taxon>Acidiphilium</taxon>
    </lineage>
</organism>
<name>F0IZY2_ACIMA</name>
<dbReference type="PANTHER" id="PTHR34293:SF1">
    <property type="entry name" value="HTH-TYPE TRANSCRIPTIONAL REGULATOR TRMBL2"/>
    <property type="match status" value="1"/>
</dbReference>
<dbReference type="InterPro" id="IPR051797">
    <property type="entry name" value="TrmB-like"/>
</dbReference>
<dbReference type="InterPro" id="IPR036390">
    <property type="entry name" value="WH_DNA-bd_sf"/>
</dbReference>
<dbReference type="InterPro" id="IPR036388">
    <property type="entry name" value="WH-like_DNA-bd_sf"/>
</dbReference>
<evidence type="ECO:0000256" key="1">
    <source>
        <dbReference type="SAM" id="MobiDB-lite"/>
    </source>
</evidence>
<dbReference type="AlphaFoldDB" id="F0IZY2"/>
<dbReference type="Gene3D" id="1.10.10.10">
    <property type="entry name" value="Winged helix-like DNA-binding domain superfamily/Winged helix DNA-binding domain"/>
    <property type="match status" value="1"/>
</dbReference>
<evidence type="ECO:0000313" key="2">
    <source>
        <dbReference type="EMBL" id="BAJ81342.1"/>
    </source>
</evidence>
<dbReference type="SUPFAM" id="SSF56024">
    <property type="entry name" value="Phospholipase D/nuclease"/>
    <property type="match status" value="1"/>
</dbReference>
<dbReference type="InterPro" id="IPR002831">
    <property type="entry name" value="Tscrpt_reg_TrmB_N"/>
</dbReference>
<dbReference type="HOGENOM" id="CLU_072493_1_0_5"/>
<dbReference type="OrthoDB" id="1493540at2"/>
<dbReference type="PANTHER" id="PTHR34293">
    <property type="entry name" value="HTH-TYPE TRANSCRIPTIONAL REGULATOR TRMBL2"/>
    <property type="match status" value="1"/>
</dbReference>
<dbReference type="Pfam" id="PF01978">
    <property type="entry name" value="TrmB"/>
    <property type="match status" value="1"/>
</dbReference>
<dbReference type="KEGG" id="amv:ACMV_19950"/>
<feature type="region of interest" description="Disordered" evidence="1">
    <location>
        <begin position="289"/>
        <end position="312"/>
    </location>
</feature>
<dbReference type="CDD" id="cd09124">
    <property type="entry name" value="PLDc_like_TrmB_middle"/>
    <property type="match status" value="1"/>
</dbReference>